<evidence type="ECO:0000256" key="2">
    <source>
        <dbReference type="ARBA" id="ARBA00022679"/>
    </source>
</evidence>
<protein>
    <submittedName>
        <fullName evidence="3">Uncharacterized protein</fullName>
    </submittedName>
</protein>
<comment type="similarity">
    <text evidence="1">Belongs to the glycosyltransferase 15 family.</text>
</comment>
<dbReference type="AlphaFoldDB" id="A0A267DVR6"/>
<evidence type="ECO:0000313" key="3">
    <source>
        <dbReference type="EMBL" id="PAA52717.1"/>
    </source>
</evidence>
<evidence type="ECO:0000256" key="1">
    <source>
        <dbReference type="ARBA" id="ARBA00007677"/>
    </source>
</evidence>
<dbReference type="EMBL" id="NIVC01003194">
    <property type="protein sequence ID" value="PAA52717.1"/>
    <property type="molecule type" value="Genomic_DNA"/>
</dbReference>
<keyword evidence="2" id="KW-0808">Transferase</keyword>
<dbReference type="OrthoDB" id="439943at2759"/>
<dbReference type="PANTHER" id="PTHR31121:SF6">
    <property type="entry name" value="ALPHA-1,2 MANNOSYLTRANSFERASE KTR1"/>
    <property type="match status" value="1"/>
</dbReference>
<keyword evidence="4" id="KW-1185">Reference proteome</keyword>
<comment type="caution">
    <text evidence="3">The sequence shown here is derived from an EMBL/GenBank/DDBJ whole genome shotgun (WGS) entry which is preliminary data.</text>
</comment>
<accession>A0A267DVR6</accession>
<dbReference type="GO" id="GO:0000026">
    <property type="term" value="F:alpha-1,2-mannosyltransferase activity"/>
    <property type="evidence" value="ECO:0007669"/>
    <property type="project" value="TreeGrafter"/>
</dbReference>
<dbReference type="GO" id="GO:0005794">
    <property type="term" value="C:Golgi apparatus"/>
    <property type="evidence" value="ECO:0007669"/>
    <property type="project" value="TreeGrafter"/>
</dbReference>
<dbReference type="InterPro" id="IPR002685">
    <property type="entry name" value="Glyco_trans_15"/>
</dbReference>
<gene>
    <name evidence="3" type="ORF">BOX15_Mlig021855g2</name>
</gene>
<dbReference type="GO" id="GO:0000032">
    <property type="term" value="P:cell wall mannoprotein biosynthetic process"/>
    <property type="evidence" value="ECO:0007669"/>
    <property type="project" value="TreeGrafter"/>
</dbReference>
<dbReference type="Gene3D" id="3.90.550.10">
    <property type="entry name" value="Spore Coat Polysaccharide Biosynthesis Protein SpsA, Chain A"/>
    <property type="match status" value="1"/>
</dbReference>
<proteinExistence type="inferred from homology"/>
<organism evidence="3 4">
    <name type="scientific">Macrostomum lignano</name>
    <dbReference type="NCBI Taxonomy" id="282301"/>
    <lineage>
        <taxon>Eukaryota</taxon>
        <taxon>Metazoa</taxon>
        <taxon>Spiralia</taxon>
        <taxon>Lophotrochozoa</taxon>
        <taxon>Platyhelminthes</taxon>
        <taxon>Rhabditophora</taxon>
        <taxon>Macrostomorpha</taxon>
        <taxon>Macrostomida</taxon>
        <taxon>Macrostomidae</taxon>
        <taxon>Macrostomum</taxon>
    </lineage>
</organism>
<dbReference type="GO" id="GO:0016020">
    <property type="term" value="C:membrane"/>
    <property type="evidence" value="ECO:0007669"/>
    <property type="project" value="InterPro"/>
</dbReference>
<dbReference type="Pfam" id="PF01793">
    <property type="entry name" value="Glyco_transf_15"/>
    <property type="match status" value="1"/>
</dbReference>
<dbReference type="Proteomes" id="UP000215902">
    <property type="component" value="Unassembled WGS sequence"/>
</dbReference>
<dbReference type="STRING" id="282301.A0A267DVR6"/>
<dbReference type="InterPro" id="IPR029044">
    <property type="entry name" value="Nucleotide-diphossugar_trans"/>
</dbReference>
<sequence>MALWKYFQRNRLTSTMGILLVAAATALFWFGQLQSPAGSQNLKTKNSSSAAPPIIRDEHLFNITAEDKSLQQYIKLASEHNVTTSSLRAVITILAYKPREKKLKHCLQKLYANFNNQFGYPVILFHEADFQPYLAAVRSTGFNPLLNLSSIFFQQVDMSVPSSYIAEFGQPPKKGCGAKNSIGYRSMCRFQAKLIYEEPMMRHFDYQLRLDDDSVLEKPISFDLFAALRDARCSYGYVQTILDSCAHNTFQVAADYMRMRAISPTFFDRLKRNEVFFNNFEVSSLKVWRSQQYRDFLEHVDSLGGFYTHRWGDAPIKTLALSMIVPETEICKFNNVTYKHHGLNNKRLKTEFLH</sequence>
<evidence type="ECO:0000313" key="4">
    <source>
        <dbReference type="Proteomes" id="UP000215902"/>
    </source>
</evidence>
<dbReference type="SUPFAM" id="SSF53448">
    <property type="entry name" value="Nucleotide-diphospho-sugar transferases"/>
    <property type="match status" value="1"/>
</dbReference>
<dbReference type="GO" id="GO:0006487">
    <property type="term" value="P:protein N-linked glycosylation"/>
    <property type="evidence" value="ECO:0007669"/>
    <property type="project" value="TreeGrafter"/>
</dbReference>
<reference evidence="3 4" key="1">
    <citation type="submission" date="2017-06" db="EMBL/GenBank/DDBJ databases">
        <title>A platform for efficient transgenesis in Macrostomum lignano, a flatworm model organism for stem cell research.</title>
        <authorList>
            <person name="Berezikov E."/>
        </authorList>
    </citation>
    <scope>NUCLEOTIDE SEQUENCE [LARGE SCALE GENOMIC DNA]</scope>
    <source>
        <strain evidence="3">DV1</strain>
        <tissue evidence="3">Whole organism</tissue>
    </source>
</reference>
<dbReference type="PANTHER" id="PTHR31121">
    <property type="entry name" value="ALPHA-1,2 MANNOSYLTRANSFERASE KTR1"/>
    <property type="match status" value="1"/>
</dbReference>
<name>A0A267DVR6_9PLAT</name>